<dbReference type="Proteomes" id="UP001374803">
    <property type="component" value="Chromosome"/>
</dbReference>
<dbReference type="PROSITE" id="PS01124">
    <property type="entry name" value="HTH_ARAC_FAMILY_2"/>
    <property type="match status" value="1"/>
</dbReference>
<dbReference type="PANTHER" id="PTHR11019:SF199">
    <property type="entry name" value="HTH-TYPE TRANSCRIPTIONAL REGULATOR NIMR"/>
    <property type="match status" value="1"/>
</dbReference>
<evidence type="ECO:0000313" key="6">
    <source>
        <dbReference type="Proteomes" id="UP001374803"/>
    </source>
</evidence>
<dbReference type="SMART" id="SM00342">
    <property type="entry name" value="HTH_ARAC"/>
    <property type="match status" value="1"/>
</dbReference>
<dbReference type="RefSeq" id="WP_394839255.1">
    <property type="nucleotide sequence ID" value="NZ_CP089929.1"/>
</dbReference>
<keyword evidence="1" id="KW-0805">Transcription regulation</keyword>
<protein>
    <submittedName>
        <fullName evidence="5">Helix-turn-helix transcriptional regulator</fullName>
    </submittedName>
</protein>
<evidence type="ECO:0000256" key="3">
    <source>
        <dbReference type="ARBA" id="ARBA00023163"/>
    </source>
</evidence>
<feature type="domain" description="HTH araC/xylS-type" evidence="4">
    <location>
        <begin position="151"/>
        <end position="248"/>
    </location>
</feature>
<dbReference type="SUPFAM" id="SSF46689">
    <property type="entry name" value="Homeodomain-like"/>
    <property type="match status" value="1"/>
</dbReference>
<name>A0ABZ2LKC5_9BACT</name>
<dbReference type="Gene3D" id="1.10.10.60">
    <property type="entry name" value="Homeodomain-like"/>
    <property type="match status" value="1"/>
</dbReference>
<evidence type="ECO:0000256" key="1">
    <source>
        <dbReference type="ARBA" id="ARBA00023015"/>
    </source>
</evidence>
<reference evidence="5" key="1">
    <citation type="submission" date="2021-12" db="EMBL/GenBank/DDBJ databases">
        <title>Discovery of the Pendulisporaceae a myxobacterial family with distinct sporulation behavior and unique specialized metabolism.</title>
        <authorList>
            <person name="Garcia R."/>
            <person name="Popoff A."/>
            <person name="Bader C.D."/>
            <person name="Loehr J."/>
            <person name="Walesch S."/>
            <person name="Walt C."/>
            <person name="Boldt J."/>
            <person name="Bunk B."/>
            <person name="Haeckl F.J.F.P.J."/>
            <person name="Gunesch A.P."/>
            <person name="Birkelbach J."/>
            <person name="Nuebel U."/>
            <person name="Pietschmann T."/>
            <person name="Bach T."/>
            <person name="Mueller R."/>
        </authorList>
    </citation>
    <scope>NUCLEOTIDE SEQUENCE</scope>
    <source>
        <strain evidence="5">MSr11367</strain>
    </source>
</reference>
<evidence type="ECO:0000256" key="2">
    <source>
        <dbReference type="ARBA" id="ARBA00023125"/>
    </source>
</evidence>
<dbReference type="InterPro" id="IPR003313">
    <property type="entry name" value="AraC-bd"/>
</dbReference>
<dbReference type="InterPro" id="IPR018062">
    <property type="entry name" value="HTH_AraC-typ_CS"/>
</dbReference>
<accession>A0ABZ2LKC5</accession>
<keyword evidence="3" id="KW-0804">Transcription</keyword>
<organism evidence="5 6">
    <name type="scientific">Pendulispora rubella</name>
    <dbReference type="NCBI Taxonomy" id="2741070"/>
    <lineage>
        <taxon>Bacteria</taxon>
        <taxon>Pseudomonadati</taxon>
        <taxon>Myxococcota</taxon>
        <taxon>Myxococcia</taxon>
        <taxon>Myxococcales</taxon>
        <taxon>Sorangiineae</taxon>
        <taxon>Pendulisporaceae</taxon>
        <taxon>Pendulispora</taxon>
    </lineage>
</organism>
<dbReference type="CDD" id="cd06124">
    <property type="entry name" value="cupin_NimR-like_N"/>
    <property type="match status" value="1"/>
</dbReference>
<dbReference type="Pfam" id="PF12833">
    <property type="entry name" value="HTH_18"/>
    <property type="match status" value="1"/>
</dbReference>
<dbReference type="SUPFAM" id="SSF51182">
    <property type="entry name" value="RmlC-like cupins"/>
    <property type="match status" value="1"/>
</dbReference>
<dbReference type="InterPro" id="IPR011051">
    <property type="entry name" value="RmlC_Cupin_sf"/>
</dbReference>
<sequence>MASSSDGPFLLAVELRQTTPRSTKWHSHARGQLLGAMNGLLSVGVKGQQWVVPASHAAWVPPHCAHSLRSHGPFSGWSVYIAEGACTELGAQPCTIKVSSLLREAVRRAATWNKAELDARQVHIAHVILDEIGAAEREPLGLPQPRDARLLRITDAIAANLSDGRRLEAWAKWAGIPSRTLSRRFIAETGFSFGAWRQRARLLRALEWLADGKPVTAVALDLGYDNVSAFIDMFRRTLGTTPGRYFGP</sequence>
<dbReference type="InterPro" id="IPR014710">
    <property type="entry name" value="RmlC-like_jellyroll"/>
</dbReference>
<dbReference type="InterPro" id="IPR018060">
    <property type="entry name" value="HTH_AraC"/>
</dbReference>
<gene>
    <name evidence="5" type="ORF">LVJ94_20430</name>
</gene>
<dbReference type="PANTHER" id="PTHR11019">
    <property type="entry name" value="HTH-TYPE TRANSCRIPTIONAL REGULATOR NIMR"/>
    <property type="match status" value="1"/>
</dbReference>
<evidence type="ECO:0000259" key="4">
    <source>
        <dbReference type="PROSITE" id="PS01124"/>
    </source>
</evidence>
<keyword evidence="6" id="KW-1185">Reference proteome</keyword>
<evidence type="ECO:0000313" key="5">
    <source>
        <dbReference type="EMBL" id="WXB09585.1"/>
    </source>
</evidence>
<dbReference type="Pfam" id="PF02311">
    <property type="entry name" value="AraC_binding"/>
    <property type="match status" value="1"/>
</dbReference>
<dbReference type="InterPro" id="IPR009057">
    <property type="entry name" value="Homeodomain-like_sf"/>
</dbReference>
<keyword evidence="2" id="KW-0238">DNA-binding</keyword>
<dbReference type="Gene3D" id="2.60.120.10">
    <property type="entry name" value="Jelly Rolls"/>
    <property type="match status" value="1"/>
</dbReference>
<dbReference type="PROSITE" id="PS00041">
    <property type="entry name" value="HTH_ARAC_FAMILY_1"/>
    <property type="match status" value="1"/>
</dbReference>
<dbReference type="EMBL" id="CP089983">
    <property type="protein sequence ID" value="WXB09585.1"/>
    <property type="molecule type" value="Genomic_DNA"/>
</dbReference>
<proteinExistence type="predicted"/>